<accession>A0ABV5P998</accession>
<protein>
    <recommendedName>
        <fullName evidence="4">MarR family transcriptional regulator</fullName>
    </recommendedName>
</protein>
<keyword evidence="3" id="KW-1185">Reference proteome</keyword>
<organism evidence="2 3">
    <name type="scientific">Streptomyces cremeus</name>
    <dbReference type="NCBI Taxonomy" id="66881"/>
    <lineage>
        <taxon>Bacteria</taxon>
        <taxon>Bacillati</taxon>
        <taxon>Actinomycetota</taxon>
        <taxon>Actinomycetes</taxon>
        <taxon>Kitasatosporales</taxon>
        <taxon>Streptomycetaceae</taxon>
        <taxon>Streptomyces</taxon>
    </lineage>
</organism>
<feature type="region of interest" description="Disordered" evidence="1">
    <location>
        <begin position="264"/>
        <end position="302"/>
    </location>
</feature>
<proteinExistence type="predicted"/>
<reference evidence="2 3" key="1">
    <citation type="submission" date="2024-09" db="EMBL/GenBank/DDBJ databases">
        <authorList>
            <person name="Sun Q."/>
            <person name="Mori K."/>
        </authorList>
    </citation>
    <scope>NUCLEOTIDE SEQUENCE [LARGE SCALE GENOMIC DNA]</scope>
    <source>
        <strain evidence="2 3">JCM 4362</strain>
    </source>
</reference>
<sequence length="302" mass="33352">MAVQELSRTLHAPAHPMAKPGYGKKAAPDQLPLDGGTFAHLPRREASIARYIDGLPEGADISIKTLAREMEAYGQMAIGSALKYLTAAGHLRRFREEVWVEREGYRQVTRTWFSRTARHEHWWRALVLGDVPESGKEHDVPVDEPGEAERRGYDALARVARSEPQLPLSAASCGALAPLAAEWFKRGMSEAQFVRTLTFCLPQPVRHPFGFVQRRLIDEMPPELPGPVQGLIAMECTGCGVPGPAEALPGGLCGPCRSTPYARPEKGLPADVVRGKAERIRREIQQTQGMRGYGRGPRPPRR</sequence>
<dbReference type="Proteomes" id="UP001589718">
    <property type="component" value="Unassembled WGS sequence"/>
</dbReference>
<evidence type="ECO:0000256" key="1">
    <source>
        <dbReference type="SAM" id="MobiDB-lite"/>
    </source>
</evidence>
<gene>
    <name evidence="2" type="ORF">ACFFTU_07410</name>
</gene>
<dbReference type="EMBL" id="JBHMCR010000004">
    <property type="protein sequence ID" value="MFB9519768.1"/>
    <property type="molecule type" value="Genomic_DNA"/>
</dbReference>
<evidence type="ECO:0000313" key="3">
    <source>
        <dbReference type="Proteomes" id="UP001589718"/>
    </source>
</evidence>
<feature type="region of interest" description="Disordered" evidence="1">
    <location>
        <begin position="1"/>
        <end position="26"/>
    </location>
</feature>
<evidence type="ECO:0000313" key="2">
    <source>
        <dbReference type="EMBL" id="MFB9519768.1"/>
    </source>
</evidence>
<dbReference type="RefSeq" id="WP_345221499.1">
    <property type="nucleotide sequence ID" value="NZ_BAAAXE010000013.1"/>
</dbReference>
<comment type="caution">
    <text evidence="2">The sequence shown here is derived from an EMBL/GenBank/DDBJ whole genome shotgun (WGS) entry which is preliminary data.</text>
</comment>
<feature type="compositionally biased region" description="Basic and acidic residues" evidence="1">
    <location>
        <begin position="264"/>
        <end position="284"/>
    </location>
</feature>
<evidence type="ECO:0008006" key="4">
    <source>
        <dbReference type="Google" id="ProtNLM"/>
    </source>
</evidence>
<name>A0ABV5P998_STRCM</name>